<dbReference type="Proteomes" id="UP000036951">
    <property type="component" value="Unassembled WGS sequence"/>
</dbReference>
<proteinExistence type="predicted"/>
<evidence type="ECO:0000256" key="3">
    <source>
        <dbReference type="ARBA" id="ARBA00023163"/>
    </source>
</evidence>
<dbReference type="PRINTS" id="PR00032">
    <property type="entry name" value="HTHARAC"/>
</dbReference>
<dbReference type="GO" id="GO:0043565">
    <property type="term" value="F:sequence-specific DNA binding"/>
    <property type="evidence" value="ECO:0007669"/>
    <property type="project" value="InterPro"/>
</dbReference>
<dbReference type="InterPro" id="IPR018060">
    <property type="entry name" value="HTH_AraC"/>
</dbReference>
<dbReference type="GO" id="GO:0003700">
    <property type="term" value="F:DNA-binding transcription factor activity"/>
    <property type="evidence" value="ECO:0007669"/>
    <property type="project" value="InterPro"/>
</dbReference>
<dbReference type="InterPro" id="IPR009057">
    <property type="entry name" value="Homeodomain-like_sf"/>
</dbReference>
<dbReference type="RefSeq" id="WP_053398455.1">
    <property type="nucleotide sequence ID" value="NZ_LFQU01000014.1"/>
</dbReference>
<dbReference type="SUPFAM" id="SSF46689">
    <property type="entry name" value="Homeodomain-like"/>
    <property type="match status" value="1"/>
</dbReference>
<evidence type="ECO:0000259" key="4">
    <source>
        <dbReference type="PROSITE" id="PS01124"/>
    </source>
</evidence>
<reference evidence="5 6" key="1">
    <citation type="submission" date="2015-06" db="EMBL/GenBank/DDBJ databases">
        <title>Prevotella sp. 109, sp. nov., a novel member of the family Prevotellaceae isolated from human faeces.</title>
        <authorList>
            <person name="Shkoporov A.N."/>
            <person name="Chaplin A.V."/>
            <person name="Kafarskaia L.I."/>
            <person name="Efimov B.A."/>
        </authorList>
    </citation>
    <scope>NUCLEOTIDE SEQUENCE [LARGE SCALE GENOMIC DNA]</scope>
    <source>
        <strain evidence="5 6">109</strain>
    </source>
</reference>
<dbReference type="OrthoDB" id="1372329at2"/>
<evidence type="ECO:0000256" key="1">
    <source>
        <dbReference type="ARBA" id="ARBA00023015"/>
    </source>
</evidence>
<evidence type="ECO:0000313" key="6">
    <source>
        <dbReference type="Proteomes" id="UP000036951"/>
    </source>
</evidence>
<keyword evidence="1" id="KW-0805">Transcription regulation</keyword>
<protein>
    <recommendedName>
        <fullName evidence="4">HTH araC/xylS-type domain-containing protein</fullName>
    </recommendedName>
</protein>
<keyword evidence="6" id="KW-1185">Reference proteome</keyword>
<dbReference type="PROSITE" id="PS01124">
    <property type="entry name" value="HTH_ARAC_FAMILY_2"/>
    <property type="match status" value="1"/>
</dbReference>
<dbReference type="AlphaFoldDB" id="A0A8E1QXJ2"/>
<sequence>MNKDIRNIYNQETSKNFYDNDYVKITDRLDYIFHENKSEKIEEFTFVYCEKGELKIELNNTVFCLHKNDILVCLPNSLINLIEEKSDNKLIIICFSNRLAHRMTQTEKGTWKMMEHLHVCPVRHMTKNECVVLKKYIDLISDKIDVDADKFQKDILMHIASAMFTEMIAIAYQNSYEDCTDDNSEECLRQSDYIFNNFMEAVTADKGRHRTIGYYAEMLCYTPKYLSTIVKKVCGKNALTLINDNAVEHIIAELKYSDKNIKQIAFDFNFSNNSFFSKFFKMHTGISPTEYRNNIIKNEDGKTETEKNENR</sequence>
<keyword evidence="3" id="KW-0804">Transcription</keyword>
<evidence type="ECO:0000313" key="5">
    <source>
        <dbReference type="EMBL" id="KOO68357.1"/>
    </source>
</evidence>
<dbReference type="PANTHER" id="PTHR43280">
    <property type="entry name" value="ARAC-FAMILY TRANSCRIPTIONAL REGULATOR"/>
    <property type="match status" value="1"/>
</dbReference>
<accession>A0A8E1QXJ2</accession>
<gene>
    <name evidence="5" type="ORF">ACU52_08275</name>
</gene>
<keyword evidence="2" id="KW-0238">DNA-binding</keyword>
<comment type="caution">
    <text evidence="5">The sequence shown here is derived from an EMBL/GenBank/DDBJ whole genome shotgun (WGS) entry which is preliminary data.</text>
</comment>
<dbReference type="PANTHER" id="PTHR43280:SF32">
    <property type="entry name" value="TRANSCRIPTIONAL REGULATORY PROTEIN"/>
    <property type="match status" value="1"/>
</dbReference>
<dbReference type="Pfam" id="PF12833">
    <property type="entry name" value="HTH_18"/>
    <property type="match status" value="1"/>
</dbReference>
<organism evidence="5 6">
    <name type="scientific">Xylanibacter rarus</name>
    <dbReference type="NCBI Taxonomy" id="1676614"/>
    <lineage>
        <taxon>Bacteria</taxon>
        <taxon>Pseudomonadati</taxon>
        <taxon>Bacteroidota</taxon>
        <taxon>Bacteroidia</taxon>
        <taxon>Bacteroidales</taxon>
        <taxon>Prevotellaceae</taxon>
        <taxon>Xylanibacter</taxon>
    </lineage>
</organism>
<dbReference type="Gene3D" id="1.10.10.60">
    <property type="entry name" value="Homeodomain-like"/>
    <property type="match status" value="1"/>
</dbReference>
<feature type="domain" description="HTH araC/xylS-type" evidence="4">
    <location>
        <begin position="196"/>
        <end position="294"/>
    </location>
</feature>
<dbReference type="InterPro" id="IPR020449">
    <property type="entry name" value="Tscrpt_reg_AraC-type_HTH"/>
</dbReference>
<dbReference type="SMART" id="SM00342">
    <property type="entry name" value="HTH_ARAC"/>
    <property type="match status" value="1"/>
</dbReference>
<dbReference type="EMBL" id="LFQU01000014">
    <property type="protein sequence ID" value="KOO68357.1"/>
    <property type="molecule type" value="Genomic_DNA"/>
</dbReference>
<name>A0A8E1QXJ2_9BACT</name>
<evidence type="ECO:0000256" key="2">
    <source>
        <dbReference type="ARBA" id="ARBA00023125"/>
    </source>
</evidence>